<name>A0A9W9MYN3_9EURO</name>
<keyword evidence="2" id="KW-1185">Reference proteome</keyword>
<reference evidence="1" key="1">
    <citation type="submission" date="2022-11" db="EMBL/GenBank/DDBJ databases">
        <authorList>
            <person name="Petersen C."/>
        </authorList>
    </citation>
    <scope>NUCLEOTIDE SEQUENCE</scope>
    <source>
        <strain evidence="1">IBT 20477</strain>
    </source>
</reference>
<protein>
    <submittedName>
        <fullName evidence="1">Uncharacterized protein</fullName>
    </submittedName>
</protein>
<comment type="caution">
    <text evidence="1">The sequence shown here is derived from an EMBL/GenBank/DDBJ whole genome shotgun (WGS) entry which is preliminary data.</text>
</comment>
<accession>A0A9W9MYN3</accession>
<sequence>MATGQGQPQGQAPAAKLGRMKDFFIPADAQDWNALFKSRADLKNMNIHNLPAEWVASASEPTNVQYLMLRSYSPTISRINTFRKNCHQFGFTAEVLERAAELLAASTEWQRYLNLLDTGDSIDDIQVTSNRWPGSFSTVARLQQQTMTVEGIHDRDRTQLTAGGTRTGRRRVLPLPDAEDEASPNAAALILLQTVSHLAHSHLEWILNRVHFVCQFNTTKFTAFTDGALRSKQTRGVFALVEAKKRLRTMHHEAILMQEACEVVGWVMNNSTEIACFNEHFMLISQDRHELFITFASIEEAYERHLRNGTDTDSFLVMKTYGPYDTGSCEEMNEFGQIILGTILIVNPVA</sequence>
<dbReference type="EMBL" id="JAPQKQ010000002">
    <property type="protein sequence ID" value="KAJ5209730.1"/>
    <property type="molecule type" value="Genomic_DNA"/>
</dbReference>
<reference evidence="1" key="2">
    <citation type="journal article" date="2023" name="IMA Fungus">
        <title>Comparative genomic study of the Penicillium genus elucidates a diverse pangenome and 15 lateral gene transfer events.</title>
        <authorList>
            <person name="Petersen C."/>
            <person name="Sorensen T."/>
            <person name="Nielsen M.R."/>
            <person name="Sondergaard T.E."/>
            <person name="Sorensen J.L."/>
            <person name="Fitzpatrick D.A."/>
            <person name="Frisvad J.C."/>
            <person name="Nielsen K.L."/>
        </authorList>
    </citation>
    <scope>NUCLEOTIDE SEQUENCE</scope>
    <source>
        <strain evidence="1">IBT 20477</strain>
    </source>
</reference>
<evidence type="ECO:0000313" key="2">
    <source>
        <dbReference type="Proteomes" id="UP001150942"/>
    </source>
</evidence>
<proteinExistence type="predicted"/>
<gene>
    <name evidence="1" type="ORF">N7449_004109</name>
</gene>
<dbReference type="OrthoDB" id="4358478at2759"/>
<organism evidence="1 2">
    <name type="scientific">Penicillium cf. viridicatum</name>
    <dbReference type="NCBI Taxonomy" id="2972119"/>
    <lineage>
        <taxon>Eukaryota</taxon>
        <taxon>Fungi</taxon>
        <taxon>Dikarya</taxon>
        <taxon>Ascomycota</taxon>
        <taxon>Pezizomycotina</taxon>
        <taxon>Eurotiomycetes</taxon>
        <taxon>Eurotiomycetidae</taxon>
        <taxon>Eurotiales</taxon>
        <taxon>Aspergillaceae</taxon>
        <taxon>Penicillium</taxon>
    </lineage>
</organism>
<dbReference type="AlphaFoldDB" id="A0A9W9MYN3"/>
<evidence type="ECO:0000313" key="1">
    <source>
        <dbReference type="EMBL" id="KAJ5209730.1"/>
    </source>
</evidence>
<dbReference type="Proteomes" id="UP001150942">
    <property type="component" value="Unassembled WGS sequence"/>
</dbReference>